<gene>
    <name evidence="7" type="ORF">MetMK1DRAFT_00024730</name>
</gene>
<feature type="transmembrane region" description="Helical" evidence="5">
    <location>
        <begin position="127"/>
        <end position="148"/>
    </location>
</feature>
<keyword evidence="3 5" id="KW-1133">Transmembrane helix</keyword>
<dbReference type="Proteomes" id="UP000003980">
    <property type="component" value="Unassembled WGS sequence"/>
</dbReference>
<feature type="transmembrane region" description="Helical" evidence="5">
    <location>
        <begin position="388"/>
        <end position="409"/>
    </location>
</feature>
<sequence>MAKSLEKVRKEEPKREIGILDLVFISLGGQSPFLSVLTYGVAVYLYVGQAASLAIVLGTLLVLLNGLVVYRLSRKFTKTGGYYTYAYYSLSKRLGFETGWLYLLYSTMYGSAYVLGASYILSTILEIPSLLIALPILGISSLFAVLGIRPTAKYAIVASVMEIGMMSALAVLFMGSTHFYLYNPVPSNLNLSSLALGILFGSSIPTGYGSITPLSGEVKNPEKSVPKAIVTVILMGGLLAAFDIYGITDHLIYFHMSANNLDLLHLIEDRFGLLTLAFVLFAAANDGILATLSYLMSTSRTIFAMARGGFLPESLGKLNPGRGPVNAVLVSIVAFFVIVLGGELLSNFNAFLAFTVAGLVSLLSNLFVHLASDFSLFKISLSKMSKRVGWLTLSIGAILFSCFELFLSISKSSPVIVYFFMGSIILGFLAAEVMEMSKAEDKAEDRGGESTHSQAEV</sequence>
<evidence type="ECO:0000313" key="8">
    <source>
        <dbReference type="Proteomes" id="UP000003980"/>
    </source>
</evidence>
<name>H2C7C4_9CREN</name>
<feature type="transmembrane region" description="Helical" evidence="5">
    <location>
        <begin position="194"/>
        <end position="216"/>
    </location>
</feature>
<dbReference type="PIRSF" id="PIRSF006060">
    <property type="entry name" value="AA_transporter"/>
    <property type="match status" value="1"/>
</dbReference>
<evidence type="ECO:0000256" key="1">
    <source>
        <dbReference type="ARBA" id="ARBA00004141"/>
    </source>
</evidence>
<dbReference type="PANTHER" id="PTHR42770">
    <property type="entry name" value="AMINO ACID TRANSPORTER-RELATED"/>
    <property type="match status" value="1"/>
</dbReference>
<dbReference type="RefSeq" id="WP_009074078.1">
    <property type="nucleotide sequence ID" value="NZ_JH597770.1"/>
</dbReference>
<dbReference type="GO" id="GO:0055085">
    <property type="term" value="P:transmembrane transport"/>
    <property type="evidence" value="ECO:0007669"/>
    <property type="project" value="InterPro"/>
</dbReference>
<feature type="transmembrane region" description="Helical" evidence="5">
    <location>
        <begin position="228"/>
        <end position="253"/>
    </location>
</feature>
<evidence type="ECO:0000256" key="4">
    <source>
        <dbReference type="ARBA" id="ARBA00023136"/>
    </source>
</evidence>
<protein>
    <submittedName>
        <fullName evidence="7">Amino acid transporter</fullName>
    </submittedName>
</protein>
<dbReference type="GO" id="GO:0016020">
    <property type="term" value="C:membrane"/>
    <property type="evidence" value="ECO:0007669"/>
    <property type="project" value="UniProtKB-SubCell"/>
</dbReference>
<organism evidence="7 8">
    <name type="scientific">Metallosphaera yellowstonensis MK1</name>
    <dbReference type="NCBI Taxonomy" id="671065"/>
    <lineage>
        <taxon>Archaea</taxon>
        <taxon>Thermoproteota</taxon>
        <taxon>Thermoprotei</taxon>
        <taxon>Sulfolobales</taxon>
        <taxon>Sulfolobaceae</taxon>
        <taxon>Metallosphaera</taxon>
    </lineage>
</organism>
<keyword evidence="4 5" id="KW-0472">Membrane</keyword>
<dbReference type="HOGENOM" id="CLU_031607_0_0_2"/>
<evidence type="ECO:0000259" key="6">
    <source>
        <dbReference type="Pfam" id="PF00324"/>
    </source>
</evidence>
<feature type="transmembrane region" description="Helical" evidence="5">
    <location>
        <begin position="100"/>
        <end position="121"/>
    </location>
</feature>
<evidence type="ECO:0000256" key="5">
    <source>
        <dbReference type="SAM" id="Phobius"/>
    </source>
</evidence>
<dbReference type="STRING" id="671065.MetMK1DRAFT_00024730"/>
<dbReference type="eggNOG" id="arCOG03654">
    <property type="taxonomic scope" value="Archaea"/>
</dbReference>
<feature type="domain" description="Amino acid permease/ SLC12A" evidence="6">
    <location>
        <begin position="22"/>
        <end position="379"/>
    </location>
</feature>
<feature type="transmembrane region" description="Helical" evidence="5">
    <location>
        <begin position="20"/>
        <end position="47"/>
    </location>
</feature>
<dbReference type="Gene3D" id="1.20.1740.10">
    <property type="entry name" value="Amino acid/polyamine transporter I"/>
    <property type="match status" value="1"/>
</dbReference>
<reference evidence="7 8" key="1">
    <citation type="submission" date="2012-01" db="EMBL/GenBank/DDBJ databases">
        <title>Improved High-Quality Draft sequence of Metallosphaera yellowstonensis MK1.</title>
        <authorList>
            <consortium name="US DOE Joint Genome Institute"/>
            <person name="Lucas S."/>
            <person name="Han J."/>
            <person name="Cheng J.-F."/>
            <person name="Goodwin L."/>
            <person name="Pitluck S."/>
            <person name="Peters L."/>
            <person name="Teshima H."/>
            <person name="Detter J.C."/>
            <person name="Han C."/>
            <person name="Tapia R."/>
            <person name="Land M."/>
            <person name="Hauser L."/>
            <person name="Kyrpides N."/>
            <person name="Kozubal M."/>
            <person name="Macur R.E."/>
            <person name="Jay Z."/>
            <person name="Inskeep W."/>
            <person name="Woyke T."/>
        </authorList>
    </citation>
    <scope>NUCLEOTIDE SEQUENCE [LARGE SCALE GENOMIC DNA]</scope>
    <source>
        <strain evidence="7 8">MK1</strain>
    </source>
</reference>
<dbReference type="Pfam" id="PF00324">
    <property type="entry name" value="AA_permease"/>
    <property type="match status" value="1"/>
</dbReference>
<keyword evidence="2 5" id="KW-0812">Transmembrane</keyword>
<feature type="transmembrane region" description="Helical" evidence="5">
    <location>
        <begin position="53"/>
        <end position="72"/>
    </location>
</feature>
<dbReference type="PANTHER" id="PTHR42770:SF11">
    <property type="entry name" value="INNER MEMBRANE TRANSPORT PROTEIN YBAT"/>
    <property type="match status" value="1"/>
</dbReference>
<dbReference type="AlphaFoldDB" id="H2C7C4"/>
<feature type="transmembrane region" description="Helical" evidence="5">
    <location>
        <begin position="325"/>
        <end position="342"/>
    </location>
</feature>
<feature type="transmembrane region" description="Helical" evidence="5">
    <location>
        <begin position="348"/>
        <end position="368"/>
    </location>
</feature>
<dbReference type="InterPro" id="IPR004841">
    <property type="entry name" value="AA-permease/SLC12A_dom"/>
</dbReference>
<dbReference type="OrthoDB" id="43026at2157"/>
<feature type="transmembrane region" description="Helical" evidence="5">
    <location>
        <begin position="415"/>
        <end position="434"/>
    </location>
</feature>
<comment type="subcellular location">
    <subcellularLocation>
        <location evidence="1">Membrane</location>
        <topology evidence="1">Multi-pass membrane protein</topology>
    </subcellularLocation>
</comment>
<evidence type="ECO:0000256" key="3">
    <source>
        <dbReference type="ARBA" id="ARBA00022989"/>
    </source>
</evidence>
<dbReference type="InterPro" id="IPR050367">
    <property type="entry name" value="APC_superfamily"/>
</dbReference>
<evidence type="ECO:0000313" key="7">
    <source>
        <dbReference type="EMBL" id="EHP68050.1"/>
    </source>
</evidence>
<proteinExistence type="predicted"/>
<feature type="transmembrane region" description="Helical" evidence="5">
    <location>
        <begin position="273"/>
        <end position="295"/>
    </location>
</feature>
<feature type="transmembrane region" description="Helical" evidence="5">
    <location>
        <begin position="160"/>
        <end position="182"/>
    </location>
</feature>
<accession>H2C7C4</accession>
<dbReference type="EMBL" id="JH597770">
    <property type="protein sequence ID" value="EHP68050.1"/>
    <property type="molecule type" value="Genomic_DNA"/>
</dbReference>
<evidence type="ECO:0000256" key="2">
    <source>
        <dbReference type="ARBA" id="ARBA00022692"/>
    </source>
</evidence>
<keyword evidence="8" id="KW-1185">Reference proteome</keyword>